<dbReference type="Proteomes" id="UP000012589">
    <property type="component" value="Unassembled WGS sequence"/>
</dbReference>
<organism evidence="2 3">
    <name type="scientific">Eubacterium plexicaudatum ASF492</name>
    <dbReference type="NCBI Taxonomy" id="1235802"/>
    <lineage>
        <taxon>Bacteria</taxon>
        <taxon>Bacillati</taxon>
        <taxon>Bacillota</taxon>
        <taxon>Clostridia</taxon>
        <taxon>Eubacteriales</taxon>
        <taxon>Eubacteriaceae</taxon>
        <taxon>Eubacterium</taxon>
    </lineage>
</organism>
<dbReference type="eggNOG" id="COG4403">
    <property type="taxonomic scope" value="Bacteria"/>
</dbReference>
<comment type="caution">
    <text evidence="2">The sequence shown here is derived from an EMBL/GenBank/DDBJ whole genome shotgun (WGS) entry which is preliminary data.</text>
</comment>
<dbReference type="PATRIC" id="fig|1235802.3.peg.3647"/>
<dbReference type="GO" id="GO:0031179">
    <property type="term" value="P:peptide modification"/>
    <property type="evidence" value="ECO:0007669"/>
    <property type="project" value="InterPro"/>
</dbReference>
<evidence type="ECO:0000313" key="2">
    <source>
        <dbReference type="EMBL" id="EMZ24186.1"/>
    </source>
</evidence>
<dbReference type="SMART" id="SM01260">
    <property type="entry name" value="LANC_like"/>
    <property type="match status" value="1"/>
</dbReference>
<name>N2A7J8_9FIRM</name>
<dbReference type="HOGENOM" id="CLU_009398_1_1_9"/>
<dbReference type="Pfam" id="PF13575">
    <property type="entry name" value="DUF4135"/>
    <property type="match status" value="1"/>
</dbReference>
<protein>
    <submittedName>
        <fullName evidence="2">Type 2 lantibiotic biosynthesis protein LanM</fullName>
    </submittedName>
</protein>
<dbReference type="EMBL" id="AQFT01000100">
    <property type="protein sequence ID" value="EMZ24186.1"/>
    <property type="molecule type" value="Genomic_DNA"/>
</dbReference>
<gene>
    <name evidence="2" type="ORF">C823_03464</name>
</gene>
<keyword evidence="3" id="KW-1185">Reference proteome</keyword>
<accession>N2A7J8</accession>
<dbReference type="STRING" id="1235802.C823_03464"/>
<dbReference type="Gene3D" id="1.50.10.20">
    <property type="match status" value="1"/>
</dbReference>
<dbReference type="SUPFAM" id="SSF158745">
    <property type="entry name" value="LanC-like"/>
    <property type="match status" value="1"/>
</dbReference>
<dbReference type="InterPro" id="IPR025410">
    <property type="entry name" value="Lant_dehyd"/>
</dbReference>
<dbReference type="Pfam" id="PF05147">
    <property type="entry name" value="LANC_like"/>
    <property type="match status" value="1"/>
</dbReference>
<reference evidence="2 3" key="1">
    <citation type="journal article" date="2014" name="Genome Announc.">
        <title>Draft genome sequences of the altered schaedler flora, a defined bacterial community from gnotobiotic mice.</title>
        <authorList>
            <person name="Wannemuehler M.J."/>
            <person name="Overstreet A.M."/>
            <person name="Ward D.V."/>
            <person name="Phillips G.J."/>
        </authorList>
    </citation>
    <scope>NUCLEOTIDE SEQUENCE [LARGE SCALE GENOMIC DNA]</scope>
    <source>
        <strain evidence="2 3">ASF492</strain>
    </source>
</reference>
<evidence type="ECO:0000259" key="1">
    <source>
        <dbReference type="Pfam" id="PF13575"/>
    </source>
</evidence>
<dbReference type="InterPro" id="IPR007822">
    <property type="entry name" value="LANC-like"/>
</dbReference>
<sequence length="588" mass="68088">MLPMEKYWKKQLDFSALNGIRQKLPYKVRKLLHEDSSKIAFELCDAYTQPADNVPRLNGKRITYEYYCQYIQKSFEEMLVWLKHHEKDIDHFIQHKFYGTKVRIVLRDTQDYYNFLDFSTHPSCMIDYIEREKIFENLWNHSFINSKIVLQEVQALYRHDIPYFYTLTHSRDIFSLDGNIADYFPHDILTTLRKHHAFINPYNIDYSTFLLGESLDCLPSACRPVSIRSRKASGNPWIDKANDIASKILDTVIVNTKENAVLWPEPCNHGEKLLIDYPDSNLYHGTAGLFVFFYHLNKLSPDNSYKQILQILEHEVFAANYASELESAFYGTSCKITAAFAAYHFDKNKKFYDYITQYLSEAKAYASHIKSWDWIRGKSSLIALLVTIYEEYPLPIINDLLKILLSDIEDMNVSEIGFAHGCSGILYALLRANTILSDANIDHKILELYQKIETHLQTYQQYSPAWCNGTMGINKALSEYLKQHPDNHVNFIRPTRDYTQNNSCICHGTFGSISAACDLLCTGQISAQIFRTKADEFAQKEIVLCGYKRFVPLGLFSGLAGIGYQLIRCICPYNTLDLLFFDSNSSFC</sequence>
<dbReference type="AlphaFoldDB" id="N2A7J8"/>
<proteinExistence type="predicted"/>
<evidence type="ECO:0000313" key="3">
    <source>
        <dbReference type="Proteomes" id="UP000012589"/>
    </source>
</evidence>
<dbReference type="PRINTS" id="PR01950">
    <property type="entry name" value="LANCSUPER"/>
</dbReference>
<feature type="domain" description="Lantibiotic biosynthesis protein dehydration" evidence="1">
    <location>
        <begin position="1"/>
        <end position="166"/>
    </location>
</feature>